<dbReference type="PRINTS" id="PR02050">
    <property type="entry name" value="B14GALTRFASE"/>
</dbReference>
<dbReference type="PANTHER" id="PTHR19300">
    <property type="entry name" value="BETA-1,4-GALACTOSYLTRANSFERASE"/>
    <property type="match status" value="1"/>
</dbReference>
<dbReference type="GO" id="GO:0016020">
    <property type="term" value="C:membrane"/>
    <property type="evidence" value="ECO:0007669"/>
    <property type="project" value="UniProtKB-SubCell"/>
</dbReference>
<evidence type="ECO:0000256" key="2">
    <source>
        <dbReference type="ARBA" id="ARBA00004922"/>
    </source>
</evidence>
<dbReference type="CDD" id="cd00899">
    <property type="entry name" value="b4GalT"/>
    <property type="match status" value="1"/>
</dbReference>
<proteinExistence type="inferred from homology"/>
<keyword evidence="8" id="KW-1133">Transmembrane helix</keyword>
<dbReference type="GO" id="GO:0005975">
    <property type="term" value="P:carbohydrate metabolic process"/>
    <property type="evidence" value="ECO:0007669"/>
    <property type="project" value="InterPro"/>
</dbReference>
<dbReference type="InterPro" id="IPR029044">
    <property type="entry name" value="Nucleotide-diphossugar_trans"/>
</dbReference>
<evidence type="ECO:0000259" key="12">
    <source>
        <dbReference type="Pfam" id="PF02709"/>
    </source>
</evidence>
<evidence type="ECO:0000256" key="9">
    <source>
        <dbReference type="ARBA" id="ARBA00023136"/>
    </source>
</evidence>
<evidence type="ECO:0000256" key="8">
    <source>
        <dbReference type="ARBA" id="ARBA00022989"/>
    </source>
</evidence>
<keyword evidence="4 11" id="KW-0328">Glycosyltransferase</keyword>
<keyword evidence="11" id="KW-0464">Manganese</keyword>
<dbReference type="InterPro" id="IPR027791">
    <property type="entry name" value="Galactosyl_T_C"/>
</dbReference>
<gene>
    <name evidence="14" type="ORF">BV898_14490</name>
</gene>
<protein>
    <recommendedName>
        <fullName evidence="11">Beta-1,4-N-acetylgalactosaminyltransferase</fullName>
        <ecNumber evidence="11">2.4.1.-</ecNumber>
    </recommendedName>
    <alternativeName>
        <fullName evidence="11">Beta-4-GalNAcT</fullName>
    </alternativeName>
</protein>
<comment type="similarity">
    <text evidence="3 11">Belongs to the glycosyltransferase 7 family.</text>
</comment>
<feature type="domain" description="Galactosyltransferase N-terminal" evidence="13">
    <location>
        <begin position="128"/>
        <end position="260"/>
    </location>
</feature>
<dbReference type="Pfam" id="PF13733">
    <property type="entry name" value="Glyco_transf_7N"/>
    <property type="match status" value="1"/>
</dbReference>
<reference evidence="15" key="1">
    <citation type="submission" date="2017-01" db="EMBL/GenBank/DDBJ databases">
        <title>Comparative genomics of anhydrobiosis in the tardigrade Hypsibius dujardini.</title>
        <authorList>
            <person name="Yoshida Y."/>
            <person name="Koutsovoulos G."/>
            <person name="Laetsch D."/>
            <person name="Stevens L."/>
            <person name="Kumar S."/>
            <person name="Horikawa D."/>
            <person name="Ishino K."/>
            <person name="Komine S."/>
            <person name="Tomita M."/>
            <person name="Blaxter M."/>
            <person name="Arakawa K."/>
        </authorList>
    </citation>
    <scope>NUCLEOTIDE SEQUENCE [LARGE SCALE GENOMIC DNA]</scope>
    <source>
        <strain evidence="15">Z151</strain>
    </source>
</reference>
<sequence>MTYSLIPASSSFAPAGAFAGFCRAHIYRGLLVCLSCLVLFEFSSMVFSEERRIWMPAYPGFLKGWNLKMLEPRVLSCNETGCYDQFGSLLNLEAVEFLRDIPGNSSAAAAAAAAANGTLLAVTGMELCPAIPPALVGAVKVLTEKLSDDEIMAANQDLGPGGRFRPPGCVARHKVAIILPFRDRTEHLRIFLNNIHPILRRQQLDYGIFVVEQIGITKFNRGTLMNVGYVEAKKSYDYDCFIFHDVDLLPENDRNMYSCPNQPRHMSVAIDKFSYHLPYNTILGGVSAFTDAQFARINGFPNIYWGWGGEDDDLSLRVRSSGYNISRYPAALARYKMIKHDSDPSNPANPIRFDLLRAAAKRFTTDGLSNLQYKIIDSQLRPLYTWLLVDIGTPPAG</sequence>
<dbReference type="EMBL" id="MTYJ01000178">
    <property type="protein sequence ID" value="OWA49958.1"/>
    <property type="molecule type" value="Genomic_DNA"/>
</dbReference>
<comment type="pathway">
    <text evidence="2 11">Protein modification; protein glycosylation.</text>
</comment>
<feature type="domain" description="Galactosyltransferase C-terminal" evidence="12">
    <location>
        <begin position="264"/>
        <end position="341"/>
    </location>
</feature>
<evidence type="ECO:0000259" key="13">
    <source>
        <dbReference type="Pfam" id="PF13733"/>
    </source>
</evidence>
<comment type="subcellular location">
    <subcellularLocation>
        <location evidence="1 11">Membrane</location>
        <topology evidence="1 11">Single-pass type II membrane protein</topology>
    </subcellularLocation>
</comment>
<evidence type="ECO:0000313" key="15">
    <source>
        <dbReference type="Proteomes" id="UP000192578"/>
    </source>
</evidence>
<dbReference type="Pfam" id="PF02709">
    <property type="entry name" value="Glyco_transf_7C"/>
    <property type="match status" value="1"/>
</dbReference>
<evidence type="ECO:0000256" key="4">
    <source>
        <dbReference type="ARBA" id="ARBA00022676"/>
    </source>
</evidence>
<dbReference type="GO" id="GO:0005794">
    <property type="term" value="C:Golgi apparatus"/>
    <property type="evidence" value="ECO:0007669"/>
    <property type="project" value="TreeGrafter"/>
</dbReference>
<keyword evidence="7 11" id="KW-0735">Signal-anchor</keyword>
<evidence type="ECO:0000256" key="10">
    <source>
        <dbReference type="ARBA" id="ARBA00023180"/>
    </source>
</evidence>
<dbReference type="Gene3D" id="3.90.550.10">
    <property type="entry name" value="Spore Coat Polysaccharide Biosynthesis Protein SpsA, Chain A"/>
    <property type="match status" value="1"/>
</dbReference>
<dbReference type="PANTHER" id="PTHR19300:SF57">
    <property type="entry name" value="BETA-1,4-N-ACETYLGALACTOSAMINYLTRANSFERASE"/>
    <property type="match status" value="1"/>
</dbReference>
<evidence type="ECO:0000256" key="5">
    <source>
        <dbReference type="ARBA" id="ARBA00022679"/>
    </source>
</evidence>
<dbReference type="AlphaFoldDB" id="A0A9X6NC93"/>
<dbReference type="EC" id="2.4.1.-" evidence="11"/>
<evidence type="ECO:0000256" key="1">
    <source>
        <dbReference type="ARBA" id="ARBA00004606"/>
    </source>
</evidence>
<keyword evidence="15" id="KW-1185">Reference proteome</keyword>
<dbReference type="OrthoDB" id="10038994at2759"/>
<dbReference type="SUPFAM" id="SSF53448">
    <property type="entry name" value="Nucleotide-diphospho-sugar transferases"/>
    <property type="match status" value="1"/>
</dbReference>
<dbReference type="GO" id="GO:0033842">
    <property type="term" value="F:N-acetyl-beta-glucosaminyl-derivative 4-beta-N-acetylgalactosaminyltransferase activity"/>
    <property type="evidence" value="ECO:0007669"/>
    <property type="project" value="TreeGrafter"/>
</dbReference>
<keyword evidence="11" id="KW-0479">Metal-binding</keyword>
<dbReference type="InterPro" id="IPR027995">
    <property type="entry name" value="Galactosyl_T_N"/>
</dbReference>
<evidence type="ECO:0000256" key="3">
    <source>
        <dbReference type="ARBA" id="ARBA00005735"/>
    </source>
</evidence>
<evidence type="ECO:0000256" key="6">
    <source>
        <dbReference type="ARBA" id="ARBA00022692"/>
    </source>
</evidence>
<comment type="cofactor">
    <cofactor evidence="11">
        <name>Mn(2+)</name>
        <dbReference type="ChEBI" id="CHEBI:29035"/>
    </cofactor>
</comment>
<comment type="caution">
    <text evidence="14">The sequence shown here is derived from an EMBL/GenBank/DDBJ whole genome shotgun (WGS) entry which is preliminary data.</text>
</comment>
<dbReference type="Proteomes" id="UP000192578">
    <property type="component" value="Unassembled WGS sequence"/>
</dbReference>
<organism evidence="14 15">
    <name type="scientific">Hypsibius exemplaris</name>
    <name type="common">Freshwater tardigrade</name>
    <dbReference type="NCBI Taxonomy" id="2072580"/>
    <lineage>
        <taxon>Eukaryota</taxon>
        <taxon>Metazoa</taxon>
        <taxon>Ecdysozoa</taxon>
        <taxon>Tardigrada</taxon>
        <taxon>Eutardigrada</taxon>
        <taxon>Parachela</taxon>
        <taxon>Hypsibioidea</taxon>
        <taxon>Hypsibiidae</taxon>
        <taxon>Hypsibius</taxon>
    </lineage>
</organism>
<evidence type="ECO:0000256" key="11">
    <source>
        <dbReference type="RuleBase" id="RU368121"/>
    </source>
</evidence>
<accession>A0A9X6NC93</accession>
<keyword evidence="9" id="KW-0472">Membrane</keyword>
<evidence type="ECO:0000256" key="7">
    <source>
        <dbReference type="ARBA" id="ARBA00022968"/>
    </source>
</evidence>
<dbReference type="InterPro" id="IPR003859">
    <property type="entry name" value="Galactosyl_T"/>
</dbReference>
<keyword evidence="6" id="KW-0812">Transmembrane</keyword>
<name>A0A9X6NC93_HYPEX</name>
<keyword evidence="10 11" id="KW-0325">Glycoprotein</keyword>
<evidence type="ECO:0000313" key="14">
    <source>
        <dbReference type="EMBL" id="OWA49958.1"/>
    </source>
</evidence>
<keyword evidence="5 11" id="KW-0808">Transferase</keyword>
<dbReference type="GO" id="GO:0008378">
    <property type="term" value="F:galactosyltransferase activity"/>
    <property type="evidence" value="ECO:0007669"/>
    <property type="project" value="TreeGrafter"/>
</dbReference>
<dbReference type="GO" id="GO:0046872">
    <property type="term" value="F:metal ion binding"/>
    <property type="evidence" value="ECO:0007669"/>
    <property type="project" value="UniProtKB-UniRule"/>
</dbReference>
<comment type="function">
    <text evidence="11">Catalyzes the transfer of galactose onto proteins or lipids.</text>
</comment>
<dbReference type="GO" id="GO:0006688">
    <property type="term" value="P:glycosphingolipid biosynthetic process"/>
    <property type="evidence" value="ECO:0007669"/>
    <property type="project" value="TreeGrafter"/>
</dbReference>